<dbReference type="Proteomes" id="UP001233172">
    <property type="component" value="Unassembled WGS sequence"/>
</dbReference>
<evidence type="ECO:0000259" key="8">
    <source>
        <dbReference type="PROSITE" id="PS50089"/>
    </source>
</evidence>
<gene>
    <name evidence="9" type="ORF">Bpfe_006019</name>
</gene>
<dbReference type="FunFam" id="1.10.1170.10:FF:000002">
    <property type="entry name" value="Baculoviral IAP repeat containing 7"/>
    <property type="match status" value="1"/>
</dbReference>
<dbReference type="GO" id="GO:0005737">
    <property type="term" value="C:cytoplasm"/>
    <property type="evidence" value="ECO:0007669"/>
    <property type="project" value="TreeGrafter"/>
</dbReference>
<dbReference type="EMBL" id="JASAOG010000017">
    <property type="protein sequence ID" value="KAK0064360.1"/>
    <property type="molecule type" value="Genomic_DNA"/>
</dbReference>
<organism evidence="9 10">
    <name type="scientific">Biomphalaria pfeifferi</name>
    <name type="common">Bloodfluke planorb</name>
    <name type="synonym">Freshwater snail</name>
    <dbReference type="NCBI Taxonomy" id="112525"/>
    <lineage>
        <taxon>Eukaryota</taxon>
        <taxon>Metazoa</taxon>
        <taxon>Spiralia</taxon>
        <taxon>Lophotrochozoa</taxon>
        <taxon>Mollusca</taxon>
        <taxon>Gastropoda</taxon>
        <taxon>Heterobranchia</taxon>
        <taxon>Euthyneura</taxon>
        <taxon>Panpulmonata</taxon>
        <taxon>Hygrophila</taxon>
        <taxon>Lymnaeoidea</taxon>
        <taxon>Planorbidae</taxon>
        <taxon>Biomphalaria</taxon>
    </lineage>
</organism>
<feature type="compositionally biased region" description="Polar residues" evidence="7">
    <location>
        <begin position="812"/>
        <end position="824"/>
    </location>
</feature>
<dbReference type="Pfam" id="PF00653">
    <property type="entry name" value="BIR"/>
    <property type="match status" value="1"/>
</dbReference>
<keyword evidence="4" id="KW-0862">Zinc</keyword>
<keyword evidence="6" id="KW-0175">Coiled coil</keyword>
<evidence type="ECO:0000256" key="5">
    <source>
        <dbReference type="PROSITE-ProRule" id="PRU00175"/>
    </source>
</evidence>
<feature type="coiled-coil region" evidence="6">
    <location>
        <begin position="551"/>
        <end position="604"/>
    </location>
</feature>
<evidence type="ECO:0000256" key="3">
    <source>
        <dbReference type="ARBA" id="ARBA00022771"/>
    </source>
</evidence>
<dbReference type="Gene3D" id="1.10.1170.10">
    <property type="entry name" value="Inhibitor Of Apoptosis Protein (2mihbC-IAP-1), Chain A"/>
    <property type="match status" value="2"/>
</dbReference>
<dbReference type="Gene3D" id="1.10.533.10">
    <property type="entry name" value="Death Domain, Fas"/>
    <property type="match status" value="1"/>
</dbReference>
<evidence type="ECO:0000256" key="2">
    <source>
        <dbReference type="ARBA" id="ARBA00022723"/>
    </source>
</evidence>
<feature type="region of interest" description="Disordered" evidence="7">
    <location>
        <begin position="805"/>
        <end position="835"/>
    </location>
</feature>
<dbReference type="SMART" id="SM00238">
    <property type="entry name" value="BIR"/>
    <property type="match status" value="1"/>
</dbReference>
<dbReference type="GO" id="GO:0005634">
    <property type="term" value="C:nucleus"/>
    <property type="evidence" value="ECO:0007669"/>
    <property type="project" value="TreeGrafter"/>
</dbReference>
<protein>
    <submittedName>
        <fullName evidence="9">Baculoviral IAP repeat-containing protein 2-like isoform X1</fullName>
    </submittedName>
</protein>
<dbReference type="PANTHER" id="PTHR10044">
    <property type="entry name" value="INHIBITOR OF APOPTOSIS"/>
    <property type="match status" value="1"/>
</dbReference>
<name>A0AAD8C169_BIOPF</name>
<evidence type="ECO:0000256" key="1">
    <source>
        <dbReference type="ARBA" id="ARBA00006672"/>
    </source>
</evidence>
<feature type="domain" description="RING-type" evidence="8">
    <location>
        <begin position="860"/>
        <end position="895"/>
    </location>
</feature>
<feature type="region of interest" description="Disordered" evidence="7">
    <location>
        <begin position="726"/>
        <end position="751"/>
    </location>
</feature>
<comment type="caution">
    <text evidence="9">The sequence shown here is derived from an EMBL/GenBank/DDBJ whole genome shotgun (WGS) entry which is preliminary data.</text>
</comment>
<accession>A0AAD8C169</accession>
<reference evidence="9" key="1">
    <citation type="journal article" date="2023" name="PLoS Negl. Trop. Dis.">
        <title>A genome sequence for Biomphalaria pfeifferi, the major vector snail for the human-infecting parasite Schistosoma mansoni.</title>
        <authorList>
            <person name="Bu L."/>
            <person name="Lu L."/>
            <person name="Laidemitt M.R."/>
            <person name="Zhang S.M."/>
            <person name="Mutuku M."/>
            <person name="Mkoji G."/>
            <person name="Steinauer M."/>
            <person name="Loker E.S."/>
        </authorList>
    </citation>
    <scope>NUCLEOTIDE SEQUENCE</scope>
    <source>
        <strain evidence="9">KasaAsao</strain>
    </source>
</reference>
<sequence>MMASQDDFVLQLNDRHSDLSKSSSCDCFKNAKKENSLPCCLIDRPVDQVSHGRADDFFTEAQKQQPNDPQDFNSLDQPANNKDALIHDGRLFTHDDCMHTTTSLNLQSTSTLKTTEENATLSSDLGDNNCNLDSKTEYSVTLQVPVHVFEIRIEVHLEGYDVLHTNLYCQLISHEEVKMSFQQDGQEDKINQSLQHFDHPGCHSLISLSLKHLPADVQVDSLLLFVKLFSLLIVKINHRRRLRTQKAIGGTGLIFERPAEIRISENTGRCEGHIFIATSENLIQNEAEARACEVTFSSRAMKYFKVRKLAVDSVEHVSKSGETKTYLKCTTSDMAFVSVLNTIQEKVKMLANDLPLSVKQRLTKTALIISYPHGDELTMSYGDCAVIKRKLSDETVDGNRHLWLQNLTGSGSESPHETVQVLLHTAPTCIGSLGAPIITFQQNIVSSVEQDQYSLNIWTHDGVLEPSEFGCSSIKACTEDELRLYSGVMVACTSNQPHLSSVLNTQHNGTSRMLSTRQQTQLAEVQNTQVSELQTEVQPQQAQVPALETEEQSQQTQLTALETEVESQQTQLPALETEVESHQTEACQLQLQQTQETLQEARQSGGPHHHDLLRPNFNHLSDGEDAGPNLAIQPPSYPAYIRFEKRLESFVGWLSGNILSPATLARNGFFYAGYSDCVRCYCCGIGLKSWKLGDDVVTEHQRFRPNCHFLIKLLAADFNARPGRYQMSSQETLDSHESQESAGRISSTCSPRGTAMGNNVVACLTSSETELKVTSLPSESPVQIGCDIVVMQALLSQPEYSSIDQKSEAGEINSNSTDQTSSSLKTERTALSEGGPQAVQDITVRLLQEEKKRLEALMQCKVCSKNPIKSLFLPCGDLYACEECSGNLSHCPQCNKKILATVTTYFS</sequence>
<dbReference type="InterPro" id="IPR011029">
    <property type="entry name" value="DEATH-like_dom_sf"/>
</dbReference>
<dbReference type="InterPro" id="IPR050784">
    <property type="entry name" value="IAP"/>
</dbReference>
<dbReference type="Pfam" id="PF13920">
    <property type="entry name" value="zf-C3HC4_3"/>
    <property type="match status" value="1"/>
</dbReference>
<reference evidence="9" key="2">
    <citation type="submission" date="2023-04" db="EMBL/GenBank/DDBJ databases">
        <authorList>
            <person name="Bu L."/>
            <person name="Lu L."/>
            <person name="Laidemitt M.R."/>
            <person name="Zhang S.M."/>
            <person name="Mutuku M."/>
            <person name="Mkoji G."/>
            <person name="Steinauer M."/>
            <person name="Loker E.S."/>
        </authorList>
    </citation>
    <scope>NUCLEOTIDE SEQUENCE</scope>
    <source>
        <strain evidence="9">KasaAsao</strain>
        <tissue evidence="9">Whole Snail</tissue>
    </source>
</reference>
<dbReference type="PANTHER" id="PTHR10044:SF139">
    <property type="entry name" value="DEATH-ASSOCIATED INHIBITOR OF APOPTOSIS 2"/>
    <property type="match status" value="1"/>
</dbReference>
<keyword evidence="10" id="KW-1185">Reference proteome</keyword>
<dbReference type="AlphaFoldDB" id="A0AAD8C169"/>
<evidence type="ECO:0000256" key="6">
    <source>
        <dbReference type="SAM" id="Coils"/>
    </source>
</evidence>
<proteinExistence type="inferred from homology"/>
<dbReference type="SUPFAM" id="SSF57924">
    <property type="entry name" value="Inhibitor of apoptosis (IAP) repeat"/>
    <property type="match status" value="1"/>
</dbReference>
<keyword evidence="3 5" id="KW-0863">Zinc-finger</keyword>
<keyword evidence="2" id="KW-0479">Metal-binding</keyword>
<dbReference type="GO" id="GO:0008270">
    <property type="term" value="F:zinc ion binding"/>
    <property type="evidence" value="ECO:0007669"/>
    <property type="project" value="UniProtKB-KW"/>
</dbReference>
<feature type="compositionally biased region" description="Polar residues" evidence="7">
    <location>
        <begin position="740"/>
        <end position="751"/>
    </location>
</feature>
<dbReference type="PROSITE" id="PS50089">
    <property type="entry name" value="ZF_RING_2"/>
    <property type="match status" value="1"/>
</dbReference>
<evidence type="ECO:0000313" key="10">
    <source>
        <dbReference type="Proteomes" id="UP001233172"/>
    </source>
</evidence>
<evidence type="ECO:0000313" key="9">
    <source>
        <dbReference type="EMBL" id="KAK0064360.1"/>
    </source>
</evidence>
<evidence type="ECO:0000256" key="4">
    <source>
        <dbReference type="ARBA" id="ARBA00022833"/>
    </source>
</evidence>
<dbReference type="PROSITE" id="PS50143">
    <property type="entry name" value="BIR_REPEAT_2"/>
    <property type="match status" value="1"/>
</dbReference>
<dbReference type="CDD" id="cd00022">
    <property type="entry name" value="BIR"/>
    <property type="match status" value="1"/>
</dbReference>
<evidence type="ECO:0000256" key="7">
    <source>
        <dbReference type="SAM" id="MobiDB-lite"/>
    </source>
</evidence>
<dbReference type="InterPro" id="IPR001841">
    <property type="entry name" value="Znf_RING"/>
</dbReference>
<dbReference type="InterPro" id="IPR001370">
    <property type="entry name" value="BIR_rpt"/>
</dbReference>
<comment type="similarity">
    <text evidence="1">Belongs to the IAP family.</text>
</comment>